<dbReference type="GeneID" id="107423675"/>
<sequence length="374" mass="41249">MGTIDVLFLFLFFFFISTMYAAEECLISICGRGNKSIPIRFPFRLQGQQPQHCGYPGFNLTCYSQSITVLEVPYSGDFFVRQINYDTQEILLYDPDNCLPRRLLNFNLSGTPFVSAFYQNYTFLSCPPSLTKSRFTSIDCLSNSTSSVLATSSSGLANSMFSSCEIISTLEIPVSGPVQYDEGFPNNLDKDIHLTWFLPDCSICEAQGGKCGLKSNTSREIDCYYAPGKGSSNDGLQVFRIICLSIVVPAITCAVCIACFACFRDRNRHGNTQRGSIAVAAAPEPAIVAMGLDETTIESYQKVVLGESRRLPGPNDTTCPICLAEYCSKETLRCIPECKHCFHADCIDEWLRLNGTCPVCRNTPSPAQANLDSV</sequence>
<dbReference type="GO" id="GO:0016020">
    <property type="term" value="C:membrane"/>
    <property type="evidence" value="ECO:0007669"/>
    <property type="project" value="UniProtKB-SubCell"/>
</dbReference>
<feature type="transmembrane region" description="Helical" evidence="18">
    <location>
        <begin position="238"/>
        <end position="263"/>
    </location>
</feature>
<dbReference type="GO" id="GO:0008270">
    <property type="term" value="F:zinc ion binding"/>
    <property type="evidence" value="ECO:0007669"/>
    <property type="project" value="UniProtKB-KW"/>
</dbReference>
<evidence type="ECO:0000313" key="22">
    <source>
        <dbReference type="RefSeq" id="XP_015888770.1"/>
    </source>
</evidence>
<organism evidence="21 22">
    <name type="scientific">Ziziphus jujuba</name>
    <name type="common">Chinese jujube</name>
    <name type="synonym">Ziziphus sativa</name>
    <dbReference type="NCBI Taxonomy" id="326968"/>
    <lineage>
        <taxon>Eukaryota</taxon>
        <taxon>Viridiplantae</taxon>
        <taxon>Streptophyta</taxon>
        <taxon>Embryophyta</taxon>
        <taxon>Tracheophyta</taxon>
        <taxon>Spermatophyta</taxon>
        <taxon>Magnoliopsida</taxon>
        <taxon>eudicotyledons</taxon>
        <taxon>Gunneridae</taxon>
        <taxon>Pentapetalae</taxon>
        <taxon>rosids</taxon>
        <taxon>fabids</taxon>
        <taxon>Rosales</taxon>
        <taxon>Rhamnaceae</taxon>
        <taxon>Paliureae</taxon>
        <taxon>Ziziphus</taxon>
    </lineage>
</organism>
<dbReference type="PANTHER" id="PTHR46279:SF2">
    <property type="entry name" value="RING-H2 FINGER PROTEIN ATL21A-RELATED"/>
    <property type="match status" value="1"/>
</dbReference>
<evidence type="ECO:0000256" key="6">
    <source>
        <dbReference type="ARBA" id="ARBA00022723"/>
    </source>
</evidence>
<evidence type="ECO:0000256" key="14">
    <source>
        <dbReference type="ARBA" id="ARBA00024209"/>
    </source>
</evidence>
<keyword evidence="5 18" id="KW-0812">Transmembrane</keyword>
<dbReference type="PANTHER" id="PTHR46279">
    <property type="entry name" value="RING/U-BOX SUPERFAMILY PROTEIN"/>
    <property type="match status" value="1"/>
</dbReference>
<evidence type="ECO:0000256" key="19">
    <source>
        <dbReference type="SAM" id="SignalP"/>
    </source>
</evidence>
<dbReference type="AlphaFoldDB" id="A0A6P4A4I6"/>
<keyword evidence="7 19" id="KW-0732">Signal</keyword>
<protein>
    <submittedName>
        <fullName evidence="22">RING-H2 finger protein ATL21A</fullName>
    </submittedName>
</protein>
<dbReference type="InterPro" id="IPR013083">
    <property type="entry name" value="Znf_RING/FYVE/PHD"/>
</dbReference>
<feature type="signal peptide" evidence="19">
    <location>
        <begin position="1"/>
        <end position="21"/>
    </location>
</feature>
<comment type="catalytic activity">
    <reaction evidence="15">
        <text>L-threonyl-[protein] + ATP = O-phospho-L-threonyl-[protein] + ADP + H(+)</text>
        <dbReference type="Rhea" id="RHEA:46608"/>
        <dbReference type="Rhea" id="RHEA-COMP:11060"/>
        <dbReference type="Rhea" id="RHEA-COMP:11605"/>
        <dbReference type="ChEBI" id="CHEBI:15378"/>
        <dbReference type="ChEBI" id="CHEBI:30013"/>
        <dbReference type="ChEBI" id="CHEBI:30616"/>
        <dbReference type="ChEBI" id="CHEBI:61977"/>
        <dbReference type="ChEBI" id="CHEBI:456216"/>
        <dbReference type="EC" id="2.7.11.1"/>
    </reaction>
</comment>
<comment type="similarity">
    <text evidence="14">Belongs to the RING-type zinc finger family. ATL subfamily.</text>
</comment>
<proteinExistence type="inferred from homology"/>
<dbReference type="Pfam" id="PF13639">
    <property type="entry name" value="zf-RING_2"/>
    <property type="match status" value="1"/>
</dbReference>
<accession>A0A6P4A4I6</accession>
<dbReference type="Pfam" id="PF13947">
    <property type="entry name" value="GUB_WAK_bind"/>
    <property type="match status" value="1"/>
</dbReference>
<evidence type="ECO:0000256" key="17">
    <source>
        <dbReference type="PROSITE-ProRule" id="PRU00175"/>
    </source>
</evidence>
<dbReference type="SMART" id="SM00184">
    <property type="entry name" value="RING"/>
    <property type="match status" value="1"/>
</dbReference>
<evidence type="ECO:0000256" key="4">
    <source>
        <dbReference type="ARBA" id="ARBA00022679"/>
    </source>
</evidence>
<evidence type="ECO:0000256" key="11">
    <source>
        <dbReference type="ARBA" id="ARBA00022989"/>
    </source>
</evidence>
<evidence type="ECO:0000256" key="9">
    <source>
        <dbReference type="ARBA" id="ARBA00022786"/>
    </source>
</evidence>
<comment type="catalytic activity">
    <reaction evidence="16">
        <text>L-seryl-[protein] + ATP = O-phospho-L-seryl-[protein] + ADP + H(+)</text>
        <dbReference type="Rhea" id="RHEA:17989"/>
        <dbReference type="Rhea" id="RHEA-COMP:9863"/>
        <dbReference type="Rhea" id="RHEA-COMP:11604"/>
        <dbReference type="ChEBI" id="CHEBI:15378"/>
        <dbReference type="ChEBI" id="CHEBI:29999"/>
        <dbReference type="ChEBI" id="CHEBI:30616"/>
        <dbReference type="ChEBI" id="CHEBI:83421"/>
        <dbReference type="ChEBI" id="CHEBI:456216"/>
        <dbReference type="EC" id="2.7.11.1"/>
    </reaction>
</comment>
<dbReference type="GO" id="GO:0030247">
    <property type="term" value="F:polysaccharide binding"/>
    <property type="evidence" value="ECO:0007669"/>
    <property type="project" value="InterPro"/>
</dbReference>
<evidence type="ECO:0000256" key="18">
    <source>
        <dbReference type="SAM" id="Phobius"/>
    </source>
</evidence>
<comment type="catalytic activity">
    <reaction evidence="1">
        <text>S-ubiquitinyl-[E2 ubiquitin-conjugating enzyme]-L-cysteine + [acceptor protein]-L-lysine = [E2 ubiquitin-conjugating enzyme]-L-cysteine + N(6)-ubiquitinyl-[acceptor protein]-L-lysine.</text>
        <dbReference type="EC" id="2.3.2.27"/>
    </reaction>
</comment>
<dbReference type="GO" id="GO:0061630">
    <property type="term" value="F:ubiquitin protein ligase activity"/>
    <property type="evidence" value="ECO:0007669"/>
    <property type="project" value="UniProtKB-EC"/>
</dbReference>
<dbReference type="SUPFAM" id="SSF57850">
    <property type="entry name" value="RING/U-box"/>
    <property type="match status" value="1"/>
</dbReference>
<dbReference type="RefSeq" id="XP_015888770.1">
    <property type="nucleotide sequence ID" value="XM_016033284.4"/>
</dbReference>
<keyword evidence="21" id="KW-1185">Reference proteome</keyword>
<evidence type="ECO:0000259" key="20">
    <source>
        <dbReference type="PROSITE" id="PS50089"/>
    </source>
</evidence>
<gene>
    <name evidence="22" type="primary">LOC107423675</name>
</gene>
<reference evidence="22" key="1">
    <citation type="submission" date="2025-08" db="UniProtKB">
        <authorList>
            <consortium name="RefSeq"/>
        </authorList>
    </citation>
    <scope>IDENTIFICATION</scope>
    <source>
        <tissue evidence="22">Seedling</tissue>
    </source>
</reference>
<evidence type="ECO:0000256" key="3">
    <source>
        <dbReference type="ARBA" id="ARBA00004906"/>
    </source>
</evidence>
<comment type="pathway">
    <text evidence="3">Protein modification; protein ubiquitination.</text>
</comment>
<keyword evidence="9" id="KW-0833">Ubl conjugation pathway</keyword>
<evidence type="ECO:0000256" key="16">
    <source>
        <dbReference type="ARBA" id="ARBA00048679"/>
    </source>
</evidence>
<dbReference type="KEGG" id="zju:107423675"/>
<feature type="domain" description="RING-type" evidence="20">
    <location>
        <begin position="319"/>
        <end position="361"/>
    </location>
</feature>
<keyword evidence="4" id="KW-0808">Transferase</keyword>
<dbReference type="PROSITE" id="PS50089">
    <property type="entry name" value="ZF_RING_2"/>
    <property type="match status" value="1"/>
</dbReference>
<keyword evidence="11 18" id="KW-1133">Transmembrane helix</keyword>
<evidence type="ECO:0000256" key="12">
    <source>
        <dbReference type="ARBA" id="ARBA00023136"/>
    </source>
</evidence>
<evidence type="ECO:0000256" key="7">
    <source>
        <dbReference type="ARBA" id="ARBA00022729"/>
    </source>
</evidence>
<evidence type="ECO:0000256" key="15">
    <source>
        <dbReference type="ARBA" id="ARBA00047899"/>
    </source>
</evidence>
<evidence type="ECO:0000256" key="5">
    <source>
        <dbReference type="ARBA" id="ARBA00022692"/>
    </source>
</evidence>
<keyword evidence="6" id="KW-0479">Metal-binding</keyword>
<dbReference type="Gene3D" id="3.30.40.10">
    <property type="entry name" value="Zinc/RING finger domain, C3HC4 (zinc finger)"/>
    <property type="match status" value="1"/>
</dbReference>
<evidence type="ECO:0000256" key="2">
    <source>
        <dbReference type="ARBA" id="ARBA00004167"/>
    </source>
</evidence>
<dbReference type="InParanoid" id="A0A6P4A4I6"/>
<dbReference type="CDD" id="cd16461">
    <property type="entry name" value="RING-H2_EL5-like"/>
    <property type="match status" value="1"/>
</dbReference>
<evidence type="ECO:0000313" key="21">
    <source>
        <dbReference type="Proteomes" id="UP001652623"/>
    </source>
</evidence>
<dbReference type="InterPro" id="IPR025287">
    <property type="entry name" value="WAK_GUB"/>
</dbReference>
<evidence type="ECO:0000256" key="10">
    <source>
        <dbReference type="ARBA" id="ARBA00022833"/>
    </source>
</evidence>
<feature type="chain" id="PRO_5027833657" evidence="19">
    <location>
        <begin position="22"/>
        <end position="374"/>
    </location>
</feature>
<keyword evidence="13" id="KW-0325">Glycoprotein</keyword>
<evidence type="ECO:0000256" key="1">
    <source>
        <dbReference type="ARBA" id="ARBA00000900"/>
    </source>
</evidence>
<dbReference type="GO" id="GO:0004674">
    <property type="term" value="F:protein serine/threonine kinase activity"/>
    <property type="evidence" value="ECO:0007669"/>
    <property type="project" value="UniProtKB-EC"/>
</dbReference>
<dbReference type="InterPro" id="IPR046948">
    <property type="entry name" value="ATL20-22-like"/>
</dbReference>
<evidence type="ECO:0000256" key="13">
    <source>
        <dbReference type="ARBA" id="ARBA00023180"/>
    </source>
</evidence>
<keyword evidence="12 18" id="KW-0472">Membrane</keyword>
<dbReference type="Proteomes" id="UP001652623">
    <property type="component" value="Chromosome 7"/>
</dbReference>
<evidence type="ECO:0000256" key="8">
    <source>
        <dbReference type="ARBA" id="ARBA00022771"/>
    </source>
</evidence>
<name>A0A6P4A4I6_ZIZJJ</name>
<keyword evidence="10" id="KW-0862">Zinc</keyword>
<comment type="subcellular location">
    <subcellularLocation>
        <location evidence="2">Membrane</location>
        <topology evidence="2">Single-pass membrane protein</topology>
    </subcellularLocation>
</comment>
<dbReference type="InterPro" id="IPR001841">
    <property type="entry name" value="Znf_RING"/>
</dbReference>
<dbReference type="Pfam" id="PF14380">
    <property type="entry name" value="WAK_assoc"/>
    <property type="match status" value="1"/>
</dbReference>
<keyword evidence="8 17" id="KW-0863">Zinc-finger</keyword>
<dbReference type="InterPro" id="IPR032872">
    <property type="entry name" value="WAK_assoc_C"/>
</dbReference>